<keyword evidence="2" id="KW-1185">Reference proteome</keyword>
<comment type="caution">
    <text evidence="1">The sequence shown here is derived from an EMBL/GenBank/DDBJ whole genome shotgun (WGS) entry which is preliminary data.</text>
</comment>
<sequence>MDLQLNFRYYLTNEVSSLTLLGARGRIGAEDVSSWKIFTSWVCGSIIASADAIATSFDVDVVSFPAGPIAFMPADSAKGVVGVHVDAGAG</sequence>
<proteinExistence type="predicted"/>
<evidence type="ECO:0000313" key="1">
    <source>
        <dbReference type="EMBL" id="KAJ1118467.1"/>
    </source>
</evidence>
<dbReference type="EMBL" id="JANPWB010000012">
    <property type="protein sequence ID" value="KAJ1118467.1"/>
    <property type="molecule type" value="Genomic_DNA"/>
</dbReference>
<gene>
    <name evidence="1" type="ORF">NDU88_006658</name>
</gene>
<name>A0AAV7NQZ2_PLEWA</name>
<dbReference type="Proteomes" id="UP001066276">
    <property type="component" value="Chromosome 8"/>
</dbReference>
<reference evidence="1" key="1">
    <citation type="journal article" date="2022" name="bioRxiv">
        <title>Sequencing and chromosome-scale assembly of the giantPleurodeles waltlgenome.</title>
        <authorList>
            <person name="Brown T."/>
            <person name="Elewa A."/>
            <person name="Iarovenko S."/>
            <person name="Subramanian E."/>
            <person name="Araus A.J."/>
            <person name="Petzold A."/>
            <person name="Susuki M."/>
            <person name="Suzuki K.-i.T."/>
            <person name="Hayashi T."/>
            <person name="Toyoda A."/>
            <person name="Oliveira C."/>
            <person name="Osipova E."/>
            <person name="Leigh N.D."/>
            <person name="Simon A."/>
            <person name="Yun M.H."/>
        </authorList>
    </citation>
    <scope>NUCLEOTIDE SEQUENCE</scope>
    <source>
        <strain evidence="1">20211129_DDA</strain>
        <tissue evidence="1">Liver</tissue>
    </source>
</reference>
<evidence type="ECO:0000313" key="2">
    <source>
        <dbReference type="Proteomes" id="UP001066276"/>
    </source>
</evidence>
<organism evidence="1 2">
    <name type="scientific">Pleurodeles waltl</name>
    <name type="common">Iberian ribbed newt</name>
    <dbReference type="NCBI Taxonomy" id="8319"/>
    <lineage>
        <taxon>Eukaryota</taxon>
        <taxon>Metazoa</taxon>
        <taxon>Chordata</taxon>
        <taxon>Craniata</taxon>
        <taxon>Vertebrata</taxon>
        <taxon>Euteleostomi</taxon>
        <taxon>Amphibia</taxon>
        <taxon>Batrachia</taxon>
        <taxon>Caudata</taxon>
        <taxon>Salamandroidea</taxon>
        <taxon>Salamandridae</taxon>
        <taxon>Pleurodelinae</taxon>
        <taxon>Pleurodeles</taxon>
    </lineage>
</organism>
<dbReference type="AlphaFoldDB" id="A0AAV7NQZ2"/>
<accession>A0AAV7NQZ2</accession>
<protein>
    <submittedName>
        <fullName evidence="1">Uncharacterized protein</fullName>
    </submittedName>
</protein>